<evidence type="ECO:0000256" key="5">
    <source>
        <dbReference type="SAM" id="Coils"/>
    </source>
</evidence>
<dbReference type="InterPro" id="IPR033870">
    <property type="entry name" value="FatB"/>
</dbReference>
<evidence type="ECO:0000256" key="2">
    <source>
        <dbReference type="ARBA" id="ARBA00008814"/>
    </source>
</evidence>
<dbReference type="InterPro" id="IPR051313">
    <property type="entry name" value="Bact_iron-sidero_bind"/>
</dbReference>
<dbReference type="PANTHER" id="PTHR30532">
    <property type="entry name" value="IRON III DICITRATE-BINDING PERIPLASMIC PROTEIN"/>
    <property type="match status" value="1"/>
</dbReference>
<evidence type="ECO:0000256" key="6">
    <source>
        <dbReference type="SAM" id="SignalP"/>
    </source>
</evidence>
<evidence type="ECO:0000313" key="8">
    <source>
        <dbReference type="EMBL" id="CAD7358822.1"/>
    </source>
</evidence>
<proteinExistence type="inferred from homology"/>
<evidence type="ECO:0000256" key="1">
    <source>
        <dbReference type="ARBA" id="ARBA00004196"/>
    </source>
</evidence>
<reference evidence="8 11" key="3">
    <citation type="submission" date="2020-11" db="EMBL/GenBank/DDBJ databases">
        <authorList>
            <consortium name="Pathogen Informatics"/>
        </authorList>
    </citation>
    <scope>NUCLEOTIDE SEQUENCE [LARGE SCALE GENOMIC DNA]</scope>
    <source>
        <strain evidence="8 11">NCTC12218</strain>
    </source>
</reference>
<feature type="signal peptide" evidence="6">
    <location>
        <begin position="1"/>
        <end position="18"/>
    </location>
</feature>
<dbReference type="GO" id="GO:0030288">
    <property type="term" value="C:outer membrane-bounded periplasmic space"/>
    <property type="evidence" value="ECO:0007669"/>
    <property type="project" value="TreeGrafter"/>
</dbReference>
<dbReference type="PROSITE" id="PS51257">
    <property type="entry name" value="PROKAR_LIPOPROTEIN"/>
    <property type="match status" value="1"/>
</dbReference>
<dbReference type="InterPro" id="IPR002491">
    <property type="entry name" value="ABC_transptr_periplasmic_BD"/>
</dbReference>
<feature type="domain" description="Fe/B12 periplasmic-binding" evidence="7">
    <location>
        <begin position="72"/>
        <end position="344"/>
    </location>
</feature>
<evidence type="ECO:0000256" key="4">
    <source>
        <dbReference type="ARBA" id="ARBA00022729"/>
    </source>
</evidence>
<dbReference type="GO" id="GO:1901678">
    <property type="term" value="P:iron coordination entity transport"/>
    <property type="evidence" value="ECO:0007669"/>
    <property type="project" value="UniProtKB-ARBA"/>
</dbReference>
<comment type="similarity">
    <text evidence="2">Belongs to the bacterial solute-binding protein 8 family.</text>
</comment>
<feature type="chain" id="PRO_5044662680" evidence="6">
    <location>
        <begin position="19"/>
        <end position="344"/>
    </location>
</feature>
<dbReference type="Proteomes" id="UP000572988">
    <property type="component" value="Unassembled WGS sequence"/>
</dbReference>
<dbReference type="EMBL" id="LR962863">
    <property type="protein sequence ID" value="CAD7358822.1"/>
    <property type="molecule type" value="Genomic_DNA"/>
</dbReference>
<dbReference type="EMBL" id="POVK01000004">
    <property type="protein sequence ID" value="NHA33331.1"/>
    <property type="molecule type" value="Genomic_DNA"/>
</dbReference>
<evidence type="ECO:0000259" key="7">
    <source>
        <dbReference type="PROSITE" id="PS50983"/>
    </source>
</evidence>
<keyword evidence="12" id="KW-1185">Reference proteome</keyword>
<organism evidence="10">
    <name type="scientific">Staphylococcus schleiferi</name>
    <dbReference type="NCBI Taxonomy" id="1295"/>
    <lineage>
        <taxon>Bacteria</taxon>
        <taxon>Bacillati</taxon>
        <taxon>Bacillota</taxon>
        <taxon>Bacilli</taxon>
        <taxon>Bacillales</taxon>
        <taxon>Staphylococcaceae</taxon>
        <taxon>Staphylococcus</taxon>
    </lineage>
</organism>
<protein>
    <submittedName>
        <fullName evidence="10">Cobalamin Fe3+-siderophores ABC transporter periplasmic protein</fullName>
    </submittedName>
    <submittedName>
        <fullName evidence="9">Iron ABC transporter substrate-binding protein</fullName>
    </submittedName>
</protein>
<dbReference type="AlphaFoldDB" id="A0A7Z7QMU2"/>
<dbReference type="CDD" id="cd01140">
    <property type="entry name" value="FatB"/>
    <property type="match status" value="1"/>
</dbReference>
<evidence type="ECO:0000313" key="9">
    <source>
        <dbReference type="EMBL" id="NHA33331.1"/>
    </source>
</evidence>
<keyword evidence="3" id="KW-0813">Transport</keyword>
<gene>
    <name evidence="10" type="primary">yclQ_1</name>
    <name evidence="9" type="ORF">C1O36_02110</name>
    <name evidence="10" type="ORF">NCTC12218_00406</name>
</gene>
<accession>A0A7Z7QMU2</accession>
<sequence>MKKLGLLLMMTLMVILVACGNQNNDKKEETKEADSKKTVEIKNDFTLRGEAKDGSEDKSYQDTVKLDKVPEKAVVFDYGTVDTMKALGLEDKIVALPKGEGGASLPDFLDDFKDDRYANTGSLKEINFDVVAKAKPDVIYLSPRTASQKNIDELKKAAPKAKLIYTGANDKNYVASMKTNTENLGKIYDQSDKANQLVKDLDQKIDEMKAKTKNIDEKAMYLLVNEGELSTFGAGDRFGNLVYGTLGFKPADDHIKSSRHGQNVTNEYVSEKNPGIIFAMDRGQAIGEQSSAKQVLSNDVLKNVKAIKDKKVVEVDPKLWYFASGSTTTTIKQIDELEKGLNLK</sequence>
<feature type="coiled-coil region" evidence="5">
    <location>
        <begin position="191"/>
        <end position="218"/>
    </location>
</feature>
<dbReference type="SUPFAM" id="SSF53807">
    <property type="entry name" value="Helical backbone' metal receptor"/>
    <property type="match status" value="1"/>
</dbReference>
<keyword evidence="4 6" id="KW-0732">Signal</keyword>
<dbReference type="PANTHER" id="PTHR30532:SF28">
    <property type="entry name" value="PETROBACTIN-BINDING PROTEIN YCLQ"/>
    <property type="match status" value="1"/>
</dbReference>
<reference evidence="9 12" key="1">
    <citation type="submission" date="2018-01" db="EMBL/GenBank/DDBJ databases">
        <title>Complete genome sequence of Staphylococcus Scheliferi isolated from human.</title>
        <authorList>
            <person name="Abouelkhair M.A."/>
            <person name="Bemis D.A."/>
            <person name="Kania S.A."/>
        </authorList>
    </citation>
    <scope>NUCLEOTIDE SEQUENCE [LARGE SCALE GENOMIC DNA]</scope>
    <source>
        <strain evidence="9 12">ATCC 43808</strain>
    </source>
</reference>
<dbReference type="Pfam" id="PF01497">
    <property type="entry name" value="Peripla_BP_2"/>
    <property type="match status" value="1"/>
</dbReference>
<evidence type="ECO:0000256" key="3">
    <source>
        <dbReference type="ARBA" id="ARBA00022448"/>
    </source>
</evidence>
<keyword evidence="5" id="KW-0175">Coiled coil</keyword>
<evidence type="ECO:0000313" key="12">
    <source>
        <dbReference type="Proteomes" id="UP000572988"/>
    </source>
</evidence>
<evidence type="ECO:0000313" key="11">
    <source>
        <dbReference type="Proteomes" id="UP000264146"/>
    </source>
</evidence>
<dbReference type="Proteomes" id="UP000264146">
    <property type="component" value="Chromosome"/>
</dbReference>
<name>A0A7Z7QMU2_STASC</name>
<dbReference type="PROSITE" id="PS50983">
    <property type="entry name" value="FE_B12_PBP"/>
    <property type="match status" value="1"/>
</dbReference>
<dbReference type="Gene3D" id="3.40.50.1980">
    <property type="entry name" value="Nitrogenase molybdenum iron protein domain"/>
    <property type="match status" value="2"/>
</dbReference>
<reference evidence="10" key="2">
    <citation type="submission" date="2018-06" db="EMBL/GenBank/DDBJ databases">
        <authorList>
            <consortium name="Pathogen Informatics"/>
            <person name="Doyle S."/>
        </authorList>
    </citation>
    <scope>NUCLEOTIDE SEQUENCE [LARGE SCALE GENOMIC DNA]</scope>
    <source>
        <strain evidence="10">NCTC12218</strain>
    </source>
</reference>
<dbReference type="RefSeq" id="WP_016426114.1">
    <property type="nucleotide sequence ID" value="NZ_CABKRV010000002.1"/>
</dbReference>
<comment type="subcellular location">
    <subcellularLocation>
        <location evidence="1">Cell envelope</location>
    </subcellularLocation>
</comment>
<evidence type="ECO:0000313" key="10">
    <source>
        <dbReference type="EMBL" id="SUM86845.1"/>
    </source>
</evidence>
<dbReference type="EMBL" id="UHEF01000001">
    <property type="protein sequence ID" value="SUM86845.1"/>
    <property type="molecule type" value="Genomic_DNA"/>
</dbReference>